<dbReference type="STRING" id="1121476.SAMN02745751_00287"/>
<dbReference type="PANTHER" id="PTHR43701:SF5">
    <property type="entry name" value="MEMBRANE TRANSPORTER PROTEIN-RELATED"/>
    <property type="match status" value="1"/>
</dbReference>
<keyword evidence="8" id="KW-1185">Reference proteome</keyword>
<proteinExistence type="inferred from homology"/>
<evidence type="ECO:0000313" key="8">
    <source>
        <dbReference type="Proteomes" id="UP000184052"/>
    </source>
</evidence>
<feature type="transmembrane region" description="Helical" evidence="6">
    <location>
        <begin position="140"/>
        <end position="161"/>
    </location>
</feature>
<evidence type="ECO:0000256" key="2">
    <source>
        <dbReference type="ARBA" id="ARBA00009142"/>
    </source>
</evidence>
<name>A0A1M6AXU5_9FIRM</name>
<dbReference type="InterPro" id="IPR002781">
    <property type="entry name" value="TM_pro_TauE-like"/>
</dbReference>
<comment type="subcellular location">
    <subcellularLocation>
        <location evidence="6">Cell membrane</location>
        <topology evidence="6">Multi-pass membrane protein</topology>
    </subcellularLocation>
    <subcellularLocation>
        <location evidence="1">Membrane</location>
        <topology evidence="1">Multi-pass membrane protein</topology>
    </subcellularLocation>
</comment>
<keyword evidence="3 6" id="KW-0812">Transmembrane</keyword>
<protein>
    <recommendedName>
        <fullName evidence="6">Probable membrane transporter protein</fullName>
    </recommendedName>
</protein>
<accession>A0A1M6AXU5</accession>
<gene>
    <name evidence="7" type="ORF">SAMN02745751_00287</name>
</gene>
<dbReference type="Pfam" id="PF01925">
    <property type="entry name" value="TauE"/>
    <property type="match status" value="1"/>
</dbReference>
<dbReference type="RefSeq" id="WP_073045973.1">
    <property type="nucleotide sequence ID" value="NZ_FQZL01000004.1"/>
</dbReference>
<feature type="transmembrane region" description="Helical" evidence="6">
    <location>
        <begin position="74"/>
        <end position="94"/>
    </location>
</feature>
<feature type="transmembrane region" description="Helical" evidence="6">
    <location>
        <begin position="243"/>
        <end position="261"/>
    </location>
</feature>
<dbReference type="PANTHER" id="PTHR43701">
    <property type="entry name" value="MEMBRANE TRANSPORTER PROTEIN MJ0441-RELATED"/>
    <property type="match status" value="1"/>
</dbReference>
<keyword evidence="5 6" id="KW-0472">Membrane</keyword>
<comment type="similarity">
    <text evidence="2 6">Belongs to the 4-toluene sulfonate uptake permease (TSUP) (TC 2.A.102) family.</text>
</comment>
<dbReference type="Proteomes" id="UP000184052">
    <property type="component" value="Unassembled WGS sequence"/>
</dbReference>
<feature type="transmembrane region" description="Helical" evidence="6">
    <location>
        <begin position="100"/>
        <end position="119"/>
    </location>
</feature>
<reference evidence="7 8" key="1">
    <citation type="submission" date="2016-11" db="EMBL/GenBank/DDBJ databases">
        <authorList>
            <person name="Jaros S."/>
            <person name="Januszkiewicz K."/>
            <person name="Wedrychowicz H."/>
        </authorList>
    </citation>
    <scope>NUCLEOTIDE SEQUENCE [LARGE SCALE GENOMIC DNA]</scope>
    <source>
        <strain evidence="7 8">DSM 17477</strain>
    </source>
</reference>
<evidence type="ECO:0000256" key="4">
    <source>
        <dbReference type="ARBA" id="ARBA00022989"/>
    </source>
</evidence>
<evidence type="ECO:0000256" key="6">
    <source>
        <dbReference type="RuleBase" id="RU363041"/>
    </source>
</evidence>
<evidence type="ECO:0000313" key="7">
    <source>
        <dbReference type="EMBL" id="SHI41270.1"/>
    </source>
</evidence>
<sequence>MITIIIMSIVILAIAITMSMVGKGGGNFYVLTMVLAGVSMHNAATTSQLIMMVTALTSMLIFHKHKKVDWKLALLIDPPTNVMALVGGYFAGYLDGDTLKMIFAVVLIVISVFMFIPVREKPLNRKGFGYWHRKFGYSEYTVNLWITIPLTAAIGFFSGAVGMSGGAFKIPLMVLLCGIPIEIAVGTSSAMVAATALMGFIGHTLHGDFNPEMAIPLTIAAVIGGIIGSRHAVKSKSLDLHRIFTATNILAAVTMILNILLK</sequence>
<keyword evidence="6" id="KW-1003">Cell membrane</keyword>
<feature type="transmembrane region" description="Helical" evidence="6">
    <location>
        <begin position="213"/>
        <end position="231"/>
    </location>
</feature>
<dbReference type="AlphaFoldDB" id="A0A1M6AXU5"/>
<evidence type="ECO:0000256" key="3">
    <source>
        <dbReference type="ARBA" id="ARBA00022692"/>
    </source>
</evidence>
<feature type="transmembrane region" description="Helical" evidence="6">
    <location>
        <begin position="43"/>
        <end position="62"/>
    </location>
</feature>
<dbReference type="OrthoDB" id="9780109at2"/>
<feature type="transmembrane region" description="Helical" evidence="6">
    <location>
        <begin position="173"/>
        <end position="201"/>
    </location>
</feature>
<dbReference type="InterPro" id="IPR051598">
    <property type="entry name" value="TSUP/Inactive_protease-like"/>
</dbReference>
<keyword evidence="4 6" id="KW-1133">Transmembrane helix</keyword>
<dbReference type="GO" id="GO:0005886">
    <property type="term" value="C:plasma membrane"/>
    <property type="evidence" value="ECO:0007669"/>
    <property type="project" value="UniProtKB-SubCell"/>
</dbReference>
<dbReference type="EMBL" id="FQZL01000004">
    <property type="protein sequence ID" value="SHI41270.1"/>
    <property type="molecule type" value="Genomic_DNA"/>
</dbReference>
<organism evidence="7 8">
    <name type="scientific">Dethiosulfatibacter aminovorans DSM 17477</name>
    <dbReference type="NCBI Taxonomy" id="1121476"/>
    <lineage>
        <taxon>Bacteria</taxon>
        <taxon>Bacillati</taxon>
        <taxon>Bacillota</taxon>
        <taxon>Tissierellia</taxon>
        <taxon>Dethiosulfatibacter</taxon>
    </lineage>
</organism>
<evidence type="ECO:0000256" key="5">
    <source>
        <dbReference type="ARBA" id="ARBA00023136"/>
    </source>
</evidence>
<evidence type="ECO:0000256" key="1">
    <source>
        <dbReference type="ARBA" id="ARBA00004141"/>
    </source>
</evidence>